<dbReference type="InterPro" id="IPR036188">
    <property type="entry name" value="FAD/NAD-bd_sf"/>
</dbReference>
<dbReference type="GO" id="GO:0004497">
    <property type="term" value="F:monooxygenase activity"/>
    <property type="evidence" value="ECO:0007669"/>
    <property type="project" value="UniProtKB-KW"/>
</dbReference>
<dbReference type="SUPFAM" id="SSF54373">
    <property type="entry name" value="FAD-linked reductases, C-terminal domain"/>
    <property type="match status" value="1"/>
</dbReference>
<dbReference type="InterPro" id="IPR050493">
    <property type="entry name" value="FAD-dep_Monooxygenase_BioMet"/>
</dbReference>
<keyword evidence="3" id="KW-0274">FAD</keyword>
<feature type="domain" description="FAD-binding" evidence="6">
    <location>
        <begin position="7"/>
        <end position="339"/>
    </location>
</feature>
<evidence type="ECO:0000256" key="5">
    <source>
        <dbReference type="ARBA" id="ARBA00023033"/>
    </source>
</evidence>
<evidence type="ECO:0000256" key="1">
    <source>
        <dbReference type="ARBA" id="ARBA00007992"/>
    </source>
</evidence>
<comment type="caution">
    <text evidence="7">The sequence shown here is derived from an EMBL/GenBank/DDBJ whole genome shotgun (WGS) entry which is preliminary data.</text>
</comment>
<dbReference type="AlphaFoldDB" id="A0AAI9U0C3"/>
<evidence type="ECO:0000256" key="3">
    <source>
        <dbReference type="ARBA" id="ARBA00022827"/>
    </source>
</evidence>
<proteinExistence type="inferred from homology"/>
<dbReference type="PANTHER" id="PTHR13789:SF314">
    <property type="entry name" value="FAD-BINDING DOMAIN-CONTAINING PROTEIN"/>
    <property type="match status" value="1"/>
</dbReference>
<gene>
    <name evidence="7" type="ORF">CMEL01_08629</name>
</gene>
<protein>
    <recommendedName>
        <fullName evidence="6">FAD-binding domain-containing protein</fullName>
    </recommendedName>
</protein>
<evidence type="ECO:0000313" key="7">
    <source>
        <dbReference type="EMBL" id="KAK1449314.1"/>
    </source>
</evidence>
<accession>A0AAI9U0C3</accession>
<keyword evidence="5" id="KW-0503">Monooxygenase</keyword>
<dbReference type="PRINTS" id="PR00420">
    <property type="entry name" value="RNGMNOXGNASE"/>
</dbReference>
<dbReference type="PANTHER" id="PTHR13789">
    <property type="entry name" value="MONOOXYGENASE"/>
    <property type="match status" value="1"/>
</dbReference>
<dbReference type="EMBL" id="MLGG01000068">
    <property type="protein sequence ID" value="KAK1449314.1"/>
    <property type="molecule type" value="Genomic_DNA"/>
</dbReference>
<evidence type="ECO:0000259" key="6">
    <source>
        <dbReference type="Pfam" id="PF01494"/>
    </source>
</evidence>
<dbReference type="GO" id="GO:0071949">
    <property type="term" value="F:FAD binding"/>
    <property type="evidence" value="ECO:0007669"/>
    <property type="project" value="InterPro"/>
</dbReference>
<keyword evidence="2" id="KW-0285">Flavoprotein</keyword>
<evidence type="ECO:0000256" key="4">
    <source>
        <dbReference type="ARBA" id="ARBA00023002"/>
    </source>
</evidence>
<evidence type="ECO:0000313" key="8">
    <source>
        <dbReference type="Proteomes" id="UP001239795"/>
    </source>
</evidence>
<comment type="similarity">
    <text evidence="1">Belongs to the paxM FAD-dependent monooxygenase family.</text>
</comment>
<keyword evidence="8" id="KW-1185">Reference proteome</keyword>
<organism evidence="7 8">
    <name type="scientific">Colletotrichum melonis</name>
    <dbReference type="NCBI Taxonomy" id="1209925"/>
    <lineage>
        <taxon>Eukaryota</taxon>
        <taxon>Fungi</taxon>
        <taxon>Dikarya</taxon>
        <taxon>Ascomycota</taxon>
        <taxon>Pezizomycotina</taxon>
        <taxon>Sordariomycetes</taxon>
        <taxon>Hypocreomycetidae</taxon>
        <taxon>Glomerellales</taxon>
        <taxon>Glomerellaceae</taxon>
        <taxon>Colletotrichum</taxon>
        <taxon>Colletotrichum acutatum species complex</taxon>
    </lineage>
</organism>
<name>A0AAI9U0C3_9PEZI</name>
<dbReference type="Gene3D" id="3.50.50.60">
    <property type="entry name" value="FAD/NAD(P)-binding domain"/>
    <property type="match status" value="1"/>
</dbReference>
<reference evidence="7 8" key="1">
    <citation type="submission" date="2016-10" db="EMBL/GenBank/DDBJ databases">
        <title>The genome sequence of Colletotrichum fioriniae PJ7.</title>
        <authorList>
            <person name="Baroncelli R."/>
        </authorList>
    </citation>
    <scope>NUCLEOTIDE SEQUENCE [LARGE SCALE GENOMIC DNA]</scope>
    <source>
        <strain evidence="7">Col 31</strain>
    </source>
</reference>
<keyword evidence="4" id="KW-0560">Oxidoreductase</keyword>
<dbReference type="Proteomes" id="UP001239795">
    <property type="component" value="Unassembled WGS sequence"/>
</dbReference>
<dbReference type="InterPro" id="IPR002938">
    <property type="entry name" value="FAD-bd"/>
</dbReference>
<dbReference type="Pfam" id="PF01494">
    <property type="entry name" value="FAD_binding_3"/>
    <property type="match status" value="1"/>
</dbReference>
<sequence length="421" mass="46258">MTSSIALQVAIIGGGIAGLAAARVLREAHDVTIYERNDPEAGESGAAIGLGPNGSKMAARLGLTKESLKAVVSNGFRSYDQNGNLIKESRIDCVKGFGSEWWMVHRQDLKDALLRVATSPDLGLSGRPAKVIYNSRVVRIDPQDRALIFEDGSEIRADLIIEYPGADGIHSKVRRAVAGPCYAESTPANLSLYRFTISRSRISDVLGEIPDVLRYENGVFLSSFIAADGSNRNVVVYPCRDMEVMNFACAVPDSMLRQQTEESWTKDGDVHEMLETFKDFPSWLLQLMKTLPDVKLYQLRDADPLSTFTKDSTVLIGDAAHPMVPYQGQGANQALEDAEAFRILVHPDFTKEDLPGKLKQWNQARCSRASQVQLNSRVAAAKVSPEIIMQRMKFNWTYDGIATSPAGLGSINDLPSSDFSR</sequence>
<evidence type="ECO:0000256" key="2">
    <source>
        <dbReference type="ARBA" id="ARBA00022630"/>
    </source>
</evidence>
<dbReference type="SUPFAM" id="SSF51905">
    <property type="entry name" value="FAD/NAD(P)-binding domain"/>
    <property type="match status" value="1"/>
</dbReference>